<keyword evidence="2" id="KW-1185">Reference proteome</keyword>
<reference evidence="1" key="1">
    <citation type="submission" date="2021-06" db="EMBL/GenBank/DDBJ databases">
        <authorList>
            <person name="Hodson N. C."/>
            <person name="Mongue J. A."/>
            <person name="Jaron S. K."/>
        </authorList>
    </citation>
    <scope>NUCLEOTIDE SEQUENCE</scope>
</reference>
<dbReference type="Proteomes" id="UP000708208">
    <property type="component" value="Unassembled WGS sequence"/>
</dbReference>
<proteinExistence type="predicted"/>
<organism evidence="1 2">
    <name type="scientific">Allacma fusca</name>
    <dbReference type="NCBI Taxonomy" id="39272"/>
    <lineage>
        <taxon>Eukaryota</taxon>
        <taxon>Metazoa</taxon>
        <taxon>Ecdysozoa</taxon>
        <taxon>Arthropoda</taxon>
        <taxon>Hexapoda</taxon>
        <taxon>Collembola</taxon>
        <taxon>Symphypleona</taxon>
        <taxon>Sminthuridae</taxon>
        <taxon>Allacma</taxon>
    </lineage>
</organism>
<protein>
    <submittedName>
        <fullName evidence="1">Uncharacterized protein</fullName>
    </submittedName>
</protein>
<dbReference type="EMBL" id="CAJVCH010085446">
    <property type="protein sequence ID" value="CAG7722021.1"/>
    <property type="molecule type" value="Genomic_DNA"/>
</dbReference>
<accession>A0A8J2JL31</accession>
<sequence>MAILEECQSEKFQSGENEIQLQSGKRVKFINSKGEAVPLTRIECLPLTDGGLLQVAGQQ</sequence>
<name>A0A8J2JL31_9HEXA</name>
<feature type="non-terminal residue" evidence="1">
    <location>
        <position position="1"/>
    </location>
</feature>
<evidence type="ECO:0000313" key="1">
    <source>
        <dbReference type="EMBL" id="CAG7722021.1"/>
    </source>
</evidence>
<gene>
    <name evidence="1" type="ORF">AFUS01_LOCUS11198</name>
</gene>
<dbReference type="AlphaFoldDB" id="A0A8J2JL31"/>
<evidence type="ECO:0000313" key="2">
    <source>
        <dbReference type="Proteomes" id="UP000708208"/>
    </source>
</evidence>
<comment type="caution">
    <text evidence="1">The sequence shown here is derived from an EMBL/GenBank/DDBJ whole genome shotgun (WGS) entry which is preliminary data.</text>
</comment>